<dbReference type="EMBL" id="JAKUCV010006793">
    <property type="protein sequence ID" value="KAJ4825859.1"/>
    <property type="molecule type" value="Genomic_DNA"/>
</dbReference>
<evidence type="ECO:0000259" key="2">
    <source>
        <dbReference type="PROSITE" id="PS51840"/>
    </source>
</evidence>
<feature type="region of interest" description="Disordered" evidence="1">
    <location>
        <begin position="1"/>
        <end position="31"/>
    </location>
</feature>
<evidence type="ECO:0000313" key="4">
    <source>
        <dbReference type="Proteomes" id="UP001141552"/>
    </source>
</evidence>
<keyword evidence="4" id="KW-1185">Reference proteome</keyword>
<evidence type="ECO:0000256" key="1">
    <source>
        <dbReference type="SAM" id="MobiDB-lite"/>
    </source>
</evidence>
<dbReference type="Proteomes" id="UP001141552">
    <property type="component" value="Unassembled WGS sequence"/>
</dbReference>
<dbReference type="PANTHER" id="PTHR47270:SF3">
    <property type="entry name" value="HYPOTETICAL PROTEIN"/>
    <property type="match status" value="1"/>
</dbReference>
<feature type="compositionally biased region" description="Basic residues" evidence="1">
    <location>
        <begin position="12"/>
        <end position="22"/>
    </location>
</feature>
<sequence>EFQNQIKNPNQKGRRKMFRLHKSKDSPKSGERIDFKVSSFKALQVPKGWDKLYVSIVSAETGKTIGKLGKAAVRNGCCQWTETLSQSIWISPNDDDHDHPQSSSSSSSKDIEDCLFKYGSARSGIVGEATLNMASYMTSNASDPVSLPLNKCNHGTVLQANSFPLFT</sequence>
<dbReference type="Pfam" id="PF10358">
    <property type="entry name" value="NT-C2"/>
    <property type="match status" value="1"/>
</dbReference>
<evidence type="ECO:0000313" key="3">
    <source>
        <dbReference type="EMBL" id="KAJ4825859.1"/>
    </source>
</evidence>
<reference evidence="3" key="2">
    <citation type="journal article" date="2023" name="Plants (Basel)">
        <title>Annotation of the Turnera subulata (Passifloraceae) Draft Genome Reveals the S-Locus Evolved after the Divergence of Turneroideae from Passifloroideae in a Stepwise Manner.</title>
        <authorList>
            <person name="Henning P.M."/>
            <person name="Roalson E.H."/>
            <person name="Mir W."/>
            <person name="McCubbin A.G."/>
            <person name="Shore J.S."/>
        </authorList>
    </citation>
    <scope>NUCLEOTIDE SEQUENCE</scope>
    <source>
        <strain evidence="3">F60SS</strain>
    </source>
</reference>
<dbReference type="OrthoDB" id="658575at2759"/>
<proteinExistence type="predicted"/>
<feature type="compositionally biased region" description="Polar residues" evidence="1">
    <location>
        <begin position="1"/>
        <end position="11"/>
    </location>
</feature>
<feature type="domain" description="C2 NT-type" evidence="2">
    <location>
        <begin position="23"/>
        <end position="167"/>
    </location>
</feature>
<organism evidence="3 4">
    <name type="scientific">Turnera subulata</name>
    <dbReference type="NCBI Taxonomy" id="218843"/>
    <lineage>
        <taxon>Eukaryota</taxon>
        <taxon>Viridiplantae</taxon>
        <taxon>Streptophyta</taxon>
        <taxon>Embryophyta</taxon>
        <taxon>Tracheophyta</taxon>
        <taxon>Spermatophyta</taxon>
        <taxon>Magnoliopsida</taxon>
        <taxon>eudicotyledons</taxon>
        <taxon>Gunneridae</taxon>
        <taxon>Pentapetalae</taxon>
        <taxon>rosids</taxon>
        <taxon>fabids</taxon>
        <taxon>Malpighiales</taxon>
        <taxon>Passifloraceae</taxon>
        <taxon>Turnera</taxon>
    </lineage>
</organism>
<protein>
    <recommendedName>
        <fullName evidence="2">C2 NT-type domain-containing protein</fullName>
    </recommendedName>
</protein>
<reference evidence="3" key="1">
    <citation type="submission" date="2022-02" db="EMBL/GenBank/DDBJ databases">
        <authorList>
            <person name="Henning P.M."/>
            <person name="McCubbin A.G."/>
            <person name="Shore J.S."/>
        </authorList>
    </citation>
    <scope>NUCLEOTIDE SEQUENCE</scope>
    <source>
        <strain evidence="3">F60SS</strain>
        <tissue evidence="3">Leaves</tissue>
    </source>
</reference>
<feature type="non-terminal residue" evidence="3">
    <location>
        <position position="167"/>
    </location>
</feature>
<name>A0A9Q0F6K6_9ROSI</name>
<dbReference type="PANTHER" id="PTHR47270">
    <property type="entry name" value="PROTEIN MLP1-LIKE"/>
    <property type="match status" value="1"/>
</dbReference>
<gene>
    <name evidence="3" type="ORF">Tsubulata_034408</name>
</gene>
<accession>A0A9Q0F6K6</accession>
<comment type="caution">
    <text evidence="3">The sequence shown here is derived from an EMBL/GenBank/DDBJ whole genome shotgun (WGS) entry which is preliminary data.</text>
</comment>
<dbReference type="InterPro" id="IPR019448">
    <property type="entry name" value="NT-C2"/>
</dbReference>
<dbReference type="AlphaFoldDB" id="A0A9Q0F6K6"/>
<feature type="region of interest" description="Disordered" evidence="1">
    <location>
        <begin position="89"/>
        <end position="109"/>
    </location>
</feature>
<dbReference type="PROSITE" id="PS51840">
    <property type="entry name" value="C2_NT"/>
    <property type="match status" value="1"/>
</dbReference>